<feature type="transmembrane region" description="Helical" evidence="8">
    <location>
        <begin position="479"/>
        <end position="498"/>
    </location>
</feature>
<dbReference type="KEGG" id="fvr:FVEG_13901"/>
<dbReference type="Proteomes" id="UP000009096">
    <property type="component" value="Chromosome 8"/>
</dbReference>
<dbReference type="OrthoDB" id="10054429at2759"/>
<dbReference type="eggNOG" id="KOG1289">
    <property type="taxonomic scope" value="Eukaryota"/>
</dbReference>
<keyword evidence="2" id="KW-0813">Transport</keyword>
<evidence type="ECO:0000256" key="5">
    <source>
        <dbReference type="ARBA" id="ARBA00023136"/>
    </source>
</evidence>
<dbReference type="VEuPathDB" id="FungiDB:FVEG_13901"/>
<dbReference type="Gene3D" id="1.20.1740.10">
    <property type="entry name" value="Amino acid/polyamine transporter I"/>
    <property type="match status" value="1"/>
</dbReference>
<feature type="transmembrane region" description="Helical" evidence="8">
    <location>
        <begin position="275"/>
        <end position="298"/>
    </location>
</feature>
<dbReference type="RefSeq" id="XP_018762314.1">
    <property type="nucleotide sequence ID" value="XM_018903243.1"/>
</dbReference>
<evidence type="ECO:0000256" key="7">
    <source>
        <dbReference type="SAM" id="MobiDB-lite"/>
    </source>
</evidence>
<feature type="transmembrane region" description="Helical" evidence="8">
    <location>
        <begin position="330"/>
        <end position="356"/>
    </location>
</feature>
<dbReference type="GO" id="GO:0016020">
    <property type="term" value="C:membrane"/>
    <property type="evidence" value="ECO:0007669"/>
    <property type="project" value="UniProtKB-SubCell"/>
</dbReference>
<keyword evidence="3 8" id="KW-0812">Transmembrane</keyword>
<comment type="subcellular location">
    <subcellularLocation>
        <location evidence="1">Membrane</location>
        <topology evidence="1">Multi-pass membrane protein</topology>
    </subcellularLocation>
</comment>
<feature type="transmembrane region" description="Helical" evidence="8">
    <location>
        <begin position="377"/>
        <end position="397"/>
    </location>
</feature>
<feature type="region of interest" description="Disordered" evidence="7">
    <location>
        <begin position="1"/>
        <end position="28"/>
    </location>
</feature>
<evidence type="ECO:0000256" key="2">
    <source>
        <dbReference type="ARBA" id="ARBA00022448"/>
    </source>
</evidence>
<organism evidence="9 10">
    <name type="scientific">Gibberella moniliformis (strain M3125 / FGSC 7600)</name>
    <name type="common">Maize ear and stalk rot fungus</name>
    <name type="synonym">Fusarium verticillioides</name>
    <dbReference type="NCBI Taxonomy" id="334819"/>
    <lineage>
        <taxon>Eukaryota</taxon>
        <taxon>Fungi</taxon>
        <taxon>Dikarya</taxon>
        <taxon>Ascomycota</taxon>
        <taxon>Pezizomycotina</taxon>
        <taxon>Sordariomycetes</taxon>
        <taxon>Hypocreomycetidae</taxon>
        <taxon>Hypocreales</taxon>
        <taxon>Nectriaceae</taxon>
        <taxon>Fusarium</taxon>
        <taxon>Fusarium fujikuroi species complex</taxon>
    </lineage>
</organism>
<feature type="transmembrane region" description="Helical" evidence="8">
    <location>
        <begin position="238"/>
        <end position="255"/>
    </location>
</feature>
<dbReference type="AlphaFoldDB" id="A0A139YBD1"/>
<dbReference type="InterPro" id="IPR002293">
    <property type="entry name" value="AA/rel_permease1"/>
</dbReference>
<dbReference type="PANTHER" id="PTHR45649">
    <property type="entry name" value="AMINO-ACID PERMEASE BAT1"/>
    <property type="match status" value="1"/>
</dbReference>
<evidence type="ECO:0000256" key="3">
    <source>
        <dbReference type="ARBA" id="ARBA00022692"/>
    </source>
</evidence>
<feature type="transmembrane region" description="Helical" evidence="8">
    <location>
        <begin position="124"/>
        <end position="145"/>
    </location>
</feature>
<evidence type="ECO:0000313" key="9">
    <source>
        <dbReference type="EMBL" id="KYG13630.1"/>
    </source>
</evidence>
<name>A0A139YBD1_GIBM7</name>
<feature type="transmembrane region" description="Helical" evidence="8">
    <location>
        <begin position="165"/>
        <end position="185"/>
    </location>
</feature>
<protein>
    <recommendedName>
        <fullName evidence="11">HNM1-Choline permease</fullName>
    </recommendedName>
</protein>
<dbReference type="GeneID" id="30071203"/>
<sequence>MSLDMASPAVDNEKHLGSQNQDEQNLERHGYVQQTKRNFSLTAMVATCVNLMATWEALSSTLAAGLVSGGAVSLVYGVIVAFIGSLCSASSLAELASSYPTAGGQYHFVAKLSPKMSRPLTSWFAGYISTLGWIASAGSAPFLAGTQIQGLLVLNYPDSYVFQRYHGTLLFWAVLLGSACICIFCSNKLPLIEKLTLVLHVTFFIAIIVTMAVTSPTKHSAEWVFSHFENNSGWGNDAVAWSIGLLSSCYVLIGYDGATHLSEEMNNAEMGVPRAMVGCLLVNGPLGFAFLLIILFFMGDISTALATPTGFPIIEIFLHMTGSVAAATTMTAMITVMACLSTVPLLTAAARIMWAFARDGGLPFAERIASVDKRRQIPTVSIAVVSFLLMLLSLINIGSTTAFNAILSLAVVSLQASYLLPILLLIWRRLFRPDTLRWGPWRLGKAGLPINIIAVIYLMYTCIFLLFPPYQPITAVNMNYASVVLGGALVFGCIYWPLRASKRYVGPLTDAEGWQLYMDQFTTSSALTRRRQKLRIKWSTKYEIDYGIHSYAGPSSGHSRGSEELPSSQSDTDKALVLYSPQEESSKLLTHYFKSACEVLSSFDSPSNPYRSDLLEFIRNSPIVFNSALSASAAHLSQQEHDTSLIPLTFQTEAISHMSRELAEIHVAQHTLAPLRPSTTPTIRDDLMLGVTLIGMTSSWHDPSSLGLCHFHGARQVFNIWMNQFNLTDLQLPSYRIQRLIASSMIYWEVMASCLTDQEVGALSYLDVFSTLPPTTFCYPCPWTGVGTNILIRVAKCITLVRQKLRLRSYNCSMGGDTDVSLRNLDLLTQAFTLSLDIDHCQIPTSEAIPNTGDYRTPSDHLCKVAKCYQLVARLELDRAFPEVIQSIQDDQNRDAILSQHILGLAVKILEIMKTIPEDSRTIAIQTIIFLVAGSALRISSDANTIIRALVAGWRRFVLERLHKSFLSLKLQTINRAATVLQGVWARMDSTAMEGYDAKSPILRVHWIDVMEEDGLETILG</sequence>
<keyword evidence="6" id="KW-0539">Nucleus</keyword>
<evidence type="ECO:0000313" key="10">
    <source>
        <dbReference type="Proteomes" id="UP000009096"/>
    </source>
</evidence>
<feature type="transmembrane region" description="Helical" evidence="8">
    <location>
        <begin position="197"/>
        <end position="218"/>
    </location>
</feature>
<evidence type="ECO:0000256" key="1">
    <source>
        <dbReference type="ARBA" id="ARBA00004141"/>
    </source>
</evidence>
<accession>A0A139YBD1</accession>
<evidence type="ECO:0000256" key="8">
    <source>
        <dbReference type="SAM" id="Phobius"/>
    </source>
</evidence>
<dbReference type="InterPro" id="IPR021858">
    <property type="entry name" value="Fun_TF"/>
</dbReference>
<reference evidence="9 10" key="1">
    <citation type="journal article" date="2010" name="Nature">
        <title>Comparative genomics reveals mobile pathogenicity chromosomes in Fusarium.</title>
        <authorList>
            <person name="Ma L.J."/>
            <person name="van der Does H.C."/>
            <person name="Borkovich K.A."/>
            <person name="Coleman J.J."/>
            <person name="Daboussi M.J."/>
            <person name="Di Pietro A."/>
            <person name="Dufresne M."/>
            <person name="Freitag M."/>
            <person name="Grabherr M."/>
            <person name="Henrissat B."/>
            <person name="Houterman P.M."/>
            <person name="Kang S."/>
            <person name="Shim W.B."/>
            <person name="Woloshuk C."/>
            <person name="Xie X."/>
            <person name="Xu J.R."/>
            <person name="Antoniw J."/>
            <person name="Baker S.E."/>
            <person name="Bluhm B.H."/>
            <person name="Breakspear A."/>
            <person name="Brown D.W."/>
            <person name="Butchko R.A."/>
            <person name="Chapman S."/>
            <person name="Coulson R."/>
            <person name="Coutinho P.M."/>
            <person name="Danchin E.G."/>
            <person name="Diener A."/>
            <person name="Gale L.R."/>
            <person name="Gardiner D.M."/>
            <person name="Goff S."/>
            <person name="Hammond-Kosack K.E."/>
            <person name="Hilburn K."/>
            <person name="Hua-Van A."/>
            <person name="Jonkers W."/>
            <person name="Kazan K."/>
            <person name="Kodira C.D."/>
            <person name="Koehrsen M."/>
            <person name="Kumar L."/>
            <person name="Lee Y.H."/>
            <person name="Li L."/>
            <person name="Manners J.M."/>
            <person name="Miranda-Saavedra D."/>
            <person name="Mukherjee M."/>
            <person name="Park G."/>
            <person name="Park J."/>
            <person name="Park S.Y."/>
            <person name="Proctor R.H."/>
            <person name="Regev A."/>
            <person name="Ruiz-Roldan M.C."/>
            <person name="Sain D."/>
            <person name="Sakthikumar S."/>
            <person name="Sykes S."/>
            <person name="Schwartz D.C."/>
            <person name="Turgeon B.G."/>
            <person name="Wapinski I."/>
            <person name="Yoder O."/>
            <person name="Young S."/>
            <person name="Zeng Q."/>
            <person name="Zhou S."/>
            <person name="Galagan J."/>
            <person name="Cuomo C.A."/>
            <person name="Kistler H.C."/>
            <person name="Rep M."/>
        </authorList>
    </citation>
    <scope>NUCLEOTIDE SEQUENCE [LARGE SCALE GENOMIC DNA]</scope>
    <source>
        <strain evidence="10">M3125 / FGSC 7600</strain>
    </source>
</reference>
<feature type="transmembrane region" description="Helical" evidence="8">
    <location>
        <begin position="61"/>
        <end position="83"/>
    </location>
</feature>
<gene>
    <name evidence="9" type="ORF">FVEG_13901</name>
</gene>
<evidence type="ECO:0000256" key="6">
    <source>
        <dbReference type="ARBA" id="ARBA00023242"/>
    </source>
</evidence>
<evidence type="ECO:0000256" key="4">
    <source>
        <dbReference type="ARBA" id="ARBA00022989"/>
    </source>
</evidence>
<evidence type="ECO:0008006" key="11">
    <source>
        <dbReference type="Google" id="ProtNLM"/>
    </source>
</evidence>
<dbReference type="Pfam" id="PF11951">
    <property type="entry name" value="Fungal_trans_2"/>
    <property type="match status" value="1"/>
</dbReference>
<keyword evidence="5 8" id="KW-0472">Membrane</keyword>
<dbReference type="GO" id="GO:0022857">
    <property type="term" value="F:transmembrane transporter activity"/>
    <property type="evidence" value="ECO:0007669"/>
    <property type="project" value="InterPro"/>
</dbReference>
<keyword evidence="4 8" id="KW-1133">Transmembrane helix</keyword>
<dbReference type="PANTHER" id="PTHR45649:SF5">
    <property type="entry name" value="GABA TRANSPORTER (EUROFUNG)-RELATED"/>
    <property type="match status" value="1"/>
</dbReference>
<proteinExistence type="predicted"/>
<dbReference type="EMBL" id="DS486009">
    <property type="protein sequence ID" value="KYG13630.1"/>
    <property type="molecule type" value="Genomic_DNA"/>
</dbReference>
<feature type="transmembrane region" description="Helical" evidence="8">
    <location>
        <begin position="448"/>
        <end position="467"/>
    </location>
</feature>
<keyword evidence="10" id="KW-1185">Reference proteome</keyword>
<feature type="transmembrane region" description="Helical" evidence="8">
    <location>
        <begin position="403"/>
        <end position="427"/>
    </location>
</feature>
<dbReference type="Pfam" id="PF13520">
    <property type="entry name" value="AA_permease_2"/>
    <property type="match status" value="1"/>
</dbReference>